<dbReference type="SUPFAM" id="SSF52540">
    <property type="entry name" value="P-loop containing nucleoside triphosphate hydrolases"/>
    <property type="match status" value="1"/>
</dbReference>
<dbReference type="Gene3D" id="3.40.50.300">
    <property type="entry name" value="P-loop containing nucleotide triphosphate hydrolases"/>
    <property type="match status" value="2"/>
</dbReference>
<dbReference type="Pfam" id="PF13304">
    <property type="entry name" value="AAA_21"/>
    <property type="match status" value="1"/>
</dbReference>
<evidence type="ECO:0000313" key="4">
    <source>
        <dbReference type="Proteomes" id="UP000604737"/>
    </source>
</evidence>
<accession>A0ABQ3H1G1</accession>
<organism evidence="3 4">
    <name type="scientific">Jeongeupia chitinilytica</name>
    <dbReference type="NCBI Taxonomy" id="1041641"/>
    <lineage>
        <taxon>Bacteria</taxon>
        <taxon>Pseudomonadati</taxon>
        <taxon>Pseudomonadota</taxon>
        <taxon>Betaproteobacteria</taxon>
        <taxon>Neisseriales</taxon>
        <taxon>Chitinibacteraceae</taxon>
        <taxon>Jeongeupia</taxon>
    </lineage>
</organism>
<dbReference type="Proteomes" id="UP000604737">
    <property type="component" value="Unassembled WGS sequence"/>
</dbReference>
<reference evidence="4" key="1">
    <citation type="journal article" date="2019" name="Int. J. Syst. Evol. Microbiol.">
        <title>The Global Catalogue of Microorganisms (GCM) 10K type strain sequencing project: providing services to taxonomists for standard genome sequencing and annotation.</title>
        <authorList>
            <consortium name="The Broad Institute Genomics Platform"/>
            <consortium name="The Broad Institute Genome Sequencing Center for Infectious Disease"/>
            <person name="Wu L."/>
            <person name="Ma J."/>
        </authorList>
    </citation>
    <scope>NUCLEOTIDE SEQUENCE [LARGE SCALE GENOMIC DNA]</scope>
    <source>
        <strain evidence="4">KCTC 23701</strain>
    </source>
</reference>
<feature type="domain" description="DUF3696" evidence="1">
    <location>
        <begin position="337"/>
        <end position="388"/>
    </location>
</feature>
<dbReference type="InterPro" id="IPR003959">
    <property type="entry name" value="ATPase_AAA_core"/>
</dbReference>
<evidence type="ECO:0000259" key="2">
    <source>
        <dbReference type="Pfam" id="PF13304"/>
    </source>
</evidence>
<feature type="domain" description="ATPase AAA-type core" evidence="2">
    <location>
        <begin position="200"/>
        <end position="325"/>
    </location>
</feature>
<name>A0ABQ3H1G1_9NEIS</name>
<protein>
    <recommendedName>
        <fullName evidence="5">DUF3696 domain-containing protein</fullName>
    </recommendedName>
</protein>
<dbReference type="InterPro" id="IPR022532">
    <property type="entry name" value="DUF3696"/>
</dbReference>
<dbReference type="Pfam" id="PF12476">
    <property type="entry name" value="DUF3696"/>
    <property type="match status" value="1"/>
</dbReference>
<evidence type="ECO:0000313" key="3">
    <source>
        <dbReference type="EMBL" id="GHD60278.1"/>
    </source>
</evidence>
<comment type="caution">
    <text evidence="3">The sequence shown here is derived from an EMBL/GenBank/DDBJ whole genome shotgun (WGS) entry which is preliminary data.</text>
</comment>
<dbReference type="InterPro" id="IPR051396">
    <property type="entry name" value="Bact_Antivir_Def_Nuclease"/>
</dbReference>
<dbReference type="PANTHER" id="PTHR43581">
    <property type="entry name" value="ATP/GTP PHOSPHATASE"/>
    <property type="match status" value="1"/>
</dbReference>
<proteinExistence type="predicted"/>
<dbReference type="RefSeq" id="WP_189459377.1">
    <property type="nucleotide sequence ID" value="NZ_BMYO01000003.1"/>
</dbReference>
<evidence type="ECO:0008006" key="5">
    <source>
        <dbReference type="Google" id="ProtNLM"/>
    </source>
</evidence>
<dbReference type="PIRSF" id="PIRSF034888">
    <property type="entry name" value="P-loop_UCP034888"/>
    <property type="match status" value="1"/>
</dbReference>
<dbReference type="InterPro" id="IPR027417">
    <property type="entry name" value="P-loop_NTPase"/>
</dbReference>
<gene>
    <name evidence="3" type="ORF">GCM10007350_13060</name>
</gene>
<dbReference type="EMBL" id="BMYO01000003">
    <property type="protein sequence ID" value="GHD60278.1"/>
    <property type="molecule type" value="Genomic_DNA"/>
</dbReference>
<sequence>MIDRLYLKNLKCFDELTLPLAPLTLLTGFNAAGKSTTTQGLLLLAQALRQGTRGPKLPLNGPLVRLGTPGDVLGQVGGSQLTLGIGSEEADIKWTLGPGEDRIGHTLSLENIKWTSESESGEYSDDGTIHTTGLLVPHQTTTSVITLINRLANCIFISAVRAGATDVFPSPDTPNPLWGDAGIMGEYAAWWFTEKLDEEIAELRRHPSEPAPSLRRQFNAWAGELFPGVEANAQRIAGTSLVRLEFRSHEADAWRRPANIGYGITYAFPILVAGLLAKPGQILVIDSPEAHLHPMGQSKMGEFLANLAHSGVQVIVETHSDHVLNGVRLAILNKNPPPEQAAVYFFNRRPNTSEDPAHVVAIHISSNGNLSEWPGGFFDQSEKDLAALAGWTIDFSGQG</sequence>
<dbReference type="PANTHER" id="PTHR43581:SF2">
    <property type="entry name" value="EXCINUCLEASE ATPASE SUBUNIT"/>
    <property type="match status" value="1"/>
</dbReference>
<keyword evidence="4" id="KW-1185">Reference proteome</keyword>
<dbReference type="InterPro" id="IPR014592">
    <property type="entry name" value="P-loop_UCP034888"/>
</dbReference>
<evidence type="ECO:0000259" key="1">
    <source>
        <dbReference type="Pfam" id="PF12476"/>
    </source>
</evidence>